<protein>
    <submittedName>
        <fullName evidence="2">Uncharacterized protein</fullName>
    </submittedName>
</protein>
<feature type="signal peptide" evidence="1">
    <location>
        <begin position="1"/>
        <end position="16"/>
    </location>
</feature>
<dbReference type="Pfam" id="PF20055">
    <property type="entry name" value="DUF6454"/>
    <property type="match status" value="1"/>
</dbReference>
<name>A0A6A5YCC0_9PEZI</name>
<proteinExistence type="predicted"/>
<evidence type="ECO:0000313" key="3">
    <source>
        <dbReference type="Proteomes" id="UP000799776"/>
    </source>
</evidence>
<accession>A0A6A5YCC0</accession>
<gene>
    <name evidence="2" type="ORF">K490DRAFT_38346</name>
</gene>
<evidence type="ECO:0000256" key="1">
    <source>
        <dbReference type="SAM" id="SignalP"/>
    </source>
</evidence>
<dbReference type="InterPro" id="IPR046312">
    <property type="entry name" value="DUF6454"/>
</dbReference>
<sequence length="344" mass="38189">MRELLLCALLASYASALNITVWRRNEYFFPETLPPSHASSDGEEIVTLFNNLGRTTVWKLVEKTHFEGNTYEPEGMVRLGKDRYFVSAGEYTMPTVKYNGSVINGTDRTAGAGFAHLITFNGQGDRIADATLTERGAIEYHNGGLDFDGTWIWATIAQYRPNTTATVVHIDPSTLEPTSLFHANDHLGGIVHDTKTQKLVTLNWGARNASTWSTKQRFPQDPNFSCPIAVARNPTYFIDYQDCKFLGHSRYYKGRAVMICSGVATVGGFNLGGLALVDTETMIPLAEVPMTMVSDLGVPVTQNPMDVAVVDGQLRFYFLPDQHNSTLYVYEAKVRSPYEFGGEL</sequence>
<keyword evidence="1" id="KW-0732">Signal</keyword>
<organism evidence="2 3">
    <name type="scientific">Saccharata proteae CBS 121410</name>
    <dbReference type="NCBI Taxonomy" id="1314787"/>
    <lineage>
        <taxon>Eukaryota</taxon>
        <taxon>Fungi</taxon>
        <taxon>Dikarya</taxon>
        <taxon>Ascomycota</taxon>
        <taxon>Pezizomycotina</taxon>
        <taxon>Dothideomycetes</taxon>
        <taxon>Dothideomycetes incertae sedis</taxon>
        <taxon>Botryosphaeriales</taxon>
        <taxon>Saccharataceae</taxon>
        <taxon>Saccharata</taxon>
    </lineage>
</organism>
<feature type="chain" id="PRO_5025478372" evidence="1">
    <location>
        <begin position="17"/>
        <end position="344"/>
    </location>
</feature>
<keyword evidence="3" id="KW-1185">Reference proteome</keyword>
<reference evidence="2" key="1">
    <citation type="journal article" date="2020" name="Stud. Mycol.">
        <title>101 Dothideomycetes genomes: a test case for predicting lifestyles and emergence of pathogens.</title>
        <authorList>
            <person name="Haridas S."/>
            <person name="Albert R."/>
            <person name="Binder M."/>
            <person name="Bloem J."/>
            <person name="Labutti K."/>
            <person name="Salamov A."/>
            <person name="Andreopoulos B."/>
            <person name="Baker S."/>
            <person name="Barry K."/>
            <person name="Bills G."/>
            <person name="Bluhm B."/>
            <person name="Cannon C."/>
            <person name="Castanera R."/>
            <person name="Culley D."/>
            <person name="Daum C."/>
            <person name="Ezra D."/>
            <person name="Gonzalez J."/>
            <person name="Henrissat B."/>
            <person name="Kuo A."/>
            <person name="Liang C."/>
            <person name="Lipzen A."/>
            <person name="Lutzoni F."/>
            <person name="Magnuson J."/>
            <person name="Mondo S."/>
            <person name="Nolan M."/>
            <person name="Ohm R."/>
            <person name="Pangilinan J."/>
            <person name="Park H.-J."/>
            <person name="Ramirez L."/>
            <person name="Alfaro M."/>
            <person name="Sun H."/>
            <person name="Tritt A."/>
            <person name="Yoshinaga Y."/>
            <person name="Zwiers L.-H."/>
            <person name="Turgeon B."/>
            <person name="Goodwin S."/>
            <person name="Spatafora J."/>
            <person name="Crous P."/>
            <person name="Grigoriev I."/>
        </authorList>
    </citation>
    <scope>NUCLEOTIDE SEQUENCE</scope>
    <source>
        <strain evidence="2">CBS 121410</strain>
    </source>
</reference>
<dbReference type="EMBL" id="ML978715">
    <property type="protein sequence ID" value="KAF2088987.1"/>
    <property type="molecule type" value="Genomic_DNA"/>
</dbReference>
<dbReference type="Proteomes" id="UP000799776">
    <property type="component" value="Unassembled WGS sequence"/>
</dbReference>
<dbReference type="OrthoDB" id="71437at2759"/>
<dbReference type="AlphaFoldDB" id="A0A6A5YCC0"/>
<evidence type="ECO:0000313" key="2">
    <source>
        <dbReference type="EMBL" id="KAF2088987.1"/>
    </source>
</evidence>